<comment type="caution">
    <text evidence="1">The sequence shown here is derived from an EMBL/GenBank/DDBJ whole genome shotgun (WGS) entry which is preliminary data.</text>
</comment>
<accession>A0ACC2PYH5</accession>
<feature type="non-terminal residue" evidence="1">
    <location>
        <position position="1"/>
    </location>
</feature>
<protein>
    <submittedName>
        <fullName evidence="1">Uncharacterized protein</fullName>
    </submittedName>
</protein>
<dbReference type="EMBL" id="CM056741">
    <property type="protein sequence ID" value="KAJ8687387.1"/>
    <property type="molecule type" value="Genomic_DNA"/>
</dbReference>
<proteinExistence type="predicted"/>
<name>A0ACC2PYH5_9HYME</name>
<keyword evidence="2" id="KW-1185">Reference proteome</keyword>
<evidence type="ECO:0000313" key="2">
    <source>
        <dbReference type="Proteomes" id="UP001239111"/>
    </source>
</evidence>
<dbReference type="Proteomes" id="UP001239111">
    <property type="component" value="Chromosome 1"/>
</dbReference>
<organism evidence="1 2">
    <name type="scientific">Eretmocerus hayati</name>
    <dbReference type="NCBI Taxonomy" id="131215"/>
    <lineage>
        <taxon>Eukaryota</taxon>
        <taxon>Metazoa</taxon>
        <taxon>Ecdysozoa</taxon>
        <taxon>Arthropoda</taxon>
        <taxon>Hexapoda</taxon>
        <taxon>Insecta</taxon>
        <taxon>Pterygota</taxon>
        <taxon>Neoptera</taxon>
        <taxon>Endopterygota</taxon>
        <taxon>Hymenoptera</taxon>
        <taxon>Apocrita</taxon>
        <taxon>Proctotrupomorpha</taxon>
        <taxon>Chalcidoidea</taxon>
        <taxon>Aphelinidae</taxon>
        <taxon>Aphelininae</taxon>
        <taxon>Eretmocerus</taxon>
    </lineage>
</organism>
<gene>
    <name evidence="1" type="ORF">QAD02_023181</name>
</gene>
<evidence type="ECO:0000313" key="1">
    <source>
        <dbReference type="EMBL" id="KAJ8687387.1"/>
    </source>
</evidence>
<reference evidence="1" key="1">
    <citation type="submission" date="2023-04" db="EMBL/GenBank/DDBJ databases">
        <title>A chromosome-level genome assembly of the parasitoid wasp Eretmocerus hayati.</title>
        <authorList>
            <person name="Zhong Y."/>
            <person name="Liu S."/>
            <person name="Liu Y."/>
        </authorList>
    </citation>
    <scope>NUCLEOTIDE SEQUENCE</scope>
    <source>
        <strain evidence="1">ZJU_SS_LIU_2023</strain>
    </source>
</reference>
<sequence>VLLTCVPFTFTVYVVESWPFGPILCKVSECAKDISIGVSVFTLTALSADRFFAIVDPMRKLHATGGGKRATRFTKMVASFIWLMAIFCAIPASFSHLREMRVNTNVTFLTCYPFPEEFGPTYPKLIVILRFCIFYIVPLFIIAVFYILMAIHLLRSTKNIPGEMQGQVS</sequence>